<keyword evidence="1" id="KW-0547">Nucleotide-binding</keyword>
<organism evidence="1">
    <name type="scientific">hydrothermal vent metagenome</name>
    <dbReference type="NCBI Taxonomy" id="652676"/>
    <lineage>
        <taxon>unclassified sequences</taxon>
        <taxon>metagenomes</taxon>
        <taxon>ecological metagenomes</taxon>
    </lineage>
</organism>
<dbReference type="SUPFAM" id="SSF89550">
    <property type="entry name" value="PHP domain-like"/>
    <property type="match status" value="1"/>
</dbReference>
<protein>
    <submittedName>
        <fullName evidence="1">Endonuclease Q, cleaves 5' to damaged DNA bases / ATP-dependent DNA helicase UvrD/PcrA-like protein</fullName>
    </submittedName>
</protein>
<gene>
    <name evidence="1" type="ORF">MNBD_NITROSPIRAE03-984</name>
</gene>
<keyword evidence="1" id="KW-0540">Nuclease</keyword>
<keyword evidence="1" id="KW-0378">Hydrolase</keyword>
<dbReference type="GO" id="GO:0004386">
    <property type="term" value="F:helicase activity"/>
    <property type="evidence" value="ECO:0007669"/>
    <property type="project" value="UniProtKB-KW"/>
</dbReference>
<reference evidence="1" key="1">
    <citation type="submission" date="2018-06" db="EMBL/GenBank/DDBJ databases">
        <authorList>
            <person name="Zhirakovskaya E."/>
        </authorList>
    </citation>
    <scope>NUCLEOTIDE SEQUENCE</scope>
</reference>
<name>A0A3B1CKB9_9ZZZZ</name>
<keyword evidence="1" id="KW-0067">ATP-binding</keyword>
<dbReference type="AlphaFoldDB" id="A0A3B1CKB9"/>
<accession>A0A3B1CKB9</accession>
<sequence>MRFVADLHIHSKYSRATSREMSPESLWRWAQLKGINVIGTGDFTHPNWLKELQEKLEPAGNGLFRLKEGFKTDDVPDSCRADLFFLLSAEISCIYSKGGRTRKIHSIIFVPDVTAAARINTALSKIGNLNADGRPILGLDARKLLKIVMDASADAMLVPAHAWTPHFSVFGAMSGFDSLEECFEELTPHIHAIETGLSSDPRMNRRLSQLDGITLISNSDAHSPAKIGREANIFDTDISYNSILEAIRTKKGFSGTIEFFPEEGKYHYDGHRVCRVSLSPKETLKYNHLCPVCGKRVTVGVMHRVEKLADREDGFGLSGSPGFHSIIPLPEIISETVKVGVNSKRVNNEYFSLLESLGNEFRILMETSLEDIEAAGSPLLREAISRVRSGDVYIAPGFDGEFGKIRIFEKVEREEIKGQNMLF</sequence>
<dbReference type="GO" id="GO:0004519">
    <property type="term" value="F:endonuclease activity"/>
    <property type="evidence" value="ECO:0007669"/>
    <property type="project" value="UniProtKB-KW"/>
</dbReference>
<dbReference type="InterPro" id="IPR016195">
    <property type="entry name" value="Pol/histidinol_Pase-like"/>
</dbReference>
<dbReference type="EMBL" id="UOGI01000030">
    <property type="protein sequence ID" value="VAX28712.1"/>
    <property type="molecule type" value="Genomic_DNA"/>
</dbReference>
<keyword evidence="1" id="KW-0347">Helicase</keyword>
<dbReference type="CDD" id="cd19067">
    <property type="entry name" value="PfuEndoQ-like"/>
    <property type="match status" value="1"/>
</dbReference>
<proteinExistence type="predicted"/>
<evidence type="ECO:0000313" key="1">
    <source>
        <dbReference type="EMBL" id="VAX28712.1"/>
    </source>
</evidence>
<dbReference type="PANTHER" id="PTHR40084">
    <property type="entry name" value="PHOSPHOHYDROLASE, PHP FAMILY"/>
    <property type="match status" value="1"/>
</dbReference>
<dbReference type="Gene3D" id="3.20.20.140">
    <property type="entry name" value="Metal-dependent hydrolases"/>
    <property type="match status" value="1"/>
</dbReference>
<dbReference type="PANTHER" id="PTHR40084:SF1">
    <property type="entry name" value="PHOSPHOTRANSFERASE"/>
    <property type="match status" value="1"/>
</dbReference>
<keyword evidence="1" id="KW-0255">Endonuclease</keyword>
<dbReference type="Pfam" id="PF13263">
    <property type="entry name" value="PHP_C"/>
    <property type="match status" value="1"/>
</dbReference>